<dbReference type="InterPro" id="IPR057027">
    <property type="entry name" value="TPR_mt"/>
</dbReference>
<keyword evidence="5" id="KW-1133">Transmembrane helix</keyword>
<evidence type="ECO:0000256" key="3">
    <source>
        <dbReference type="ARBA" id="ARBA00022840"/>
    </source>
</evidence>
<keyword evidence="1" id="KW-0677">Repeat</keyword>
<dbReference type="PANTHER" id="PTHR47447:SF17">
    <property type="entry name" value="OS12G0638900 PROTEIN"/>
    <property type="match status" value="1"/>
</dbReference>
<sequence>MPRGHKDRYSSGCSEFKEESDISKILALGQNPYPEELRPVCVQCAGKWIKYPKYITNLLQTLVDKGRVRVAELVFDFMRGNGIEMGTIHWNTMISALQDTPETGLQWLDWMKHSGVEPDVVSYNAVLKQSQHTKDWQKSLQILEDMTRDQVAANIRTLNTVIDTCVQSGQRALAVQLALSLYEWHLEVDVLTCLSLIDAFHEYGGWQKALSLLFGMPQLELEANEFCFSSAMVSCRNSHQWQRAFHLFYSMQAFQLLPDAACYSAMIGACEESGTSWALALSLLRQMMRSQVAPNHSCFTSTLVCLKIPQEWSIAMELLSFMPQFGIIPNHIHWNAAMSTCATSDWQQALVLMNMMRDLGIHPDTDTVAIAMDAYQTASLWQTALNMFRSMPTLELFPGIRSYNSALNTLHQMECGFEIWSSALKEGVYPKLLNKGRNILDLHRLSRGAAQIALRWWLGEVVPELLESDPARYYLIITGHGKEHKEGSVISDTTRHLLDSLGLRFRLPNKKEKVEVQAQAAGEAERVPPTYEWDHETSYNYRVEGKLMVGPYKTIRQKMDFEYHGCYDLKRQRLQDAIIEAVVGNGPSDPHPWIVFTAGSFFAGKSWVVSWMLEQGYMPLDVVRTDPDLIRTQLPEWSGYLKRDGPEAAVMTQREAGTCALIAQWEAMRQGRHILVDGSLRNADRQKAFFAEIRAAYPHYRIAIIHVFASWDIMQQRSSVAREGGRVTSPKALRTSFDAVTKSVAALEILTDLTVHINNDGCEPRLMYVSQAGERVRERDQTWKGIRAAFQQAPGASFRLLRRFVVLMMVTGLACFLPLLGTAKCSEKHFPFLNS</sequence>
<dbReference type="Pfam" id="PF23276">
    <property type="entry name" value="TPR_24"/>
    <property type="match status" value="1"/>
</dbReference>
<evidence type="ECO:0000256" key="2">
    <source>
        <dbReference type="ARBA" id="ARBA00022741"/>
    </source>
</evidence>
<evidence type="ECO:0000256" key="4">
    <source>
        <dbReference type="PROSITE-ProRule" id="PRU00708"/>
    </source>
</evidence>
<dbReference type="Gene3D" id="1.25.40.10">
    <property type="entry name" value="Tetratricopeptide repeat domain"/>
    <property type="match status" value="2"/>
</dbReference>
<keyword evidence="9" id="KW-1185">Reference proteome</keyword>
<dbReference type="InterPro" id="IPR002885">
    <property type="entry name" value="PPR_rpt"/>
</dbReference>
<dbReference type="InterPro" id="IPR027417">
    <property type="entry name" value="P-loop_NTPase"/>
</dbReference>
<name>A0ABP0IUE5_9DINO</name>
<evidence type="ECO:0000313" key="8">
    <source>
        <dbReference type="EMBL" id="CAK9005710.1"/>
    </source>
</evidence>
<dbReference type="InterPro" id="IPR036063">
    <property type="entry name" value="Smr_dom_sf"/>
</dbReference>
<comment type="caution">
    <text evidence="8">The sequence shown here is derived from an EMBL/GenBank/DDBJ whole genome shotgun (WGS) entry which is preliminary data.</text>
</comment>
<keyword evidence="5" id="KW-0812">Transmembrane</keyword>
<dbReference type="PANTHER" id="PTHR47447">
    <property type="entry name" value="OS03G0856100 PROTEIN"/>
    <property type="match status" value="1"/>
</dbReference>
<dbReference type="Gene3D" id="3.40.50.300">
    <property type="entry name" value="P-loop containing nucleotide triphosphate hydrolases"/>
    <property type="match status" value="1"/>
</dbReference>
<gene>
    <name evidence="8" type="ORF">SCF082_LOCUS8710</name>
</gene>
<evidence type="ECO:0000256" key="5">
    <source>
        <dbReference type="SAM" id="Phobius"/>
    </source>
</evidence>
<protein>
    <submittedName>
        <fullName evidence="8">Chloroplastic (ZmPPR10)</fullName>
    </submittedName>
</protein>
<keyword evidence="3" id="KW-0067">ATP-binding</keyword>
<dbReference type="InterPro" id="IPR011990">
    <property type="entry name" value="TPR-like_helical_dom_sf"/>
</dbReference>
<reference evidence="8 9" key="1">
    <citation type="submission" date="2024-02" db="EMBL/GenBank/DDBJ databases">
        <authorList>
            <person name="Chen Y."/>
            <person name="Shah S."/>
            <person name="Dougan E. K."/>
            <person name="Thang M."/>
            <person name="Chan C."/>
        </authorList>
    </citation>
    <scope>NUCLEOTIDE SEQUENCE [LARGE SCALE GENOMIC DNA]</scope>
</reference>
<evidence type="ECO:0000259" key="7">
    <source>
        <dbReference type="Pfam" id="PF23276"/>
    </source>
</evidence>
<feature type="domain" description="Pentatricopeptide repeat-containing protein-mitochondrial" evidence="7">
    <location>
        <begin position="55"/>
        <end position="176"/>
    </location>
</feature>
<feature type="repeat" description="PPR" evidence="4">
    <location>
        <begin position="259"/>
        <end position="294"/>
    </location>
</feature>
<evidence type="ECO:0000259" key="6">
    <source>
        <dbReference type="Pfam" id="PF06414"/>
    </source>
</evidence>
<dbReference type="EMBL" id="CAXAMM010005003">
    <property type="protein sequence ID" value="CAK9005710.1"/>
    <property type="molecule type" value="Genomic_DNA"/>
</dbReference>
<feature type="transmembrane region" description="Helical" evidence="5">
    <location>
        <begin position="800"/>
        <end position="820"/>
    </location>
</feature>
<dbReference type="PROSITE" id="PS51375">
    <property type="entry name" value="PPR"/>
    <property type="match status" value="1"/>
</dbReference>
<dbReference type="InterPro" id="IPR010488">
    <property type="entry name" value="Zeta_toxin_domain"/>
</dbReference>
<evidence type="ECO:0000256" key="1">
    <source>
        <dbReference type="ARBA" id="ARBA00022737"/>
    </source>
</evidence>
<dbReference type="SUPFAM" id="SSF160443">
    <property type="entry name" value="SMR domain-like"/>
    <property type="match status" value="1"/>
</dbReference>
<dbReference type="Proteomes" id="UP001642464">
    <property type="component" value="Unassembled WGS sequence"/>
</dbReference>
<proteinExistence type="predicted"/>
<feature type="domain" description="Zeta toxin" evidence="6">
    <location>
        <begin position="587"/>
        <end position="754"/>
    </location>
</feature>
<dbReference type="Gene3D" id="3.30.1370.110">
    <property type="match status" value="1"/>
</dbReference>
<organism evidence="8 9">
    <name type="scientific">Durusdinium trenchii</name>
    <dbReference type="NCBI Taxonomy" id="1381693"/>
    <lineage>
        <taxon>Eukaryota</taxon>
        <taxon>Sar</taxon>
        <taxon>Alveolata</taxon>
        <taxon>Dinophyceae</taxon>
        <taxon>Suessiales</taxon>
        <taxon>Symbiodiniaceae</taxon>
        <taxon>Durusdinium</taxon>
    </lineage>
</organism>
<dbReference type="Pfam" id="PF06414">
    <property type="entry name" value="Zeta_toxin"/>
    <property type="match status" value="1"/>
</dbReference>
<keyword evidence="2" id="KW-0547">Nucleotide-binding</keyword>
<accession>A0ABP0IUE5</accession>
<evidence type="ECO:0000313" key="9">
    <source>
        <dbReference type="Proteomes" id="UP001642464"/>
    </source>
</evidence>
<keyword evidence="5" id="KW-0472">Membrane</keyword>